<comment type="caution">
    <text evidence="1">The sequence shown here is derived from an EMBL/GenBank/DDBJ whole genome shotgun (WGS) entry which is preliminary data.</text>
</comment>
<accession>A0A9D4GCK5</accession>
<keyword evidence="2" id="KW-1185">Reference proteome</keyword>
<dbReference type="Proteomes" id="UP000828390">
    <property type="component" value="Unassembled WGS sequence"/>
</dbReference>
<proteinExistence type="predicted"/>
<reference evidence="1" key="2">
    <citation type="submission" date="2020-11" db="EMBL/GenBank/DDBJ databases">
        <authorList>
            <person name="McCartney M.A."/>
            <person name="Auch B."/>
            <person name="Kono T."/>
            <person name="Mallez S."/>
            <person name="Becker A."/>
            <person name="Gohl D.M."/>
            <person name="Silverstein K.A.T."/>
            <person name="Koren S."/>
            <person name="Bechman K.B."/>
            <person name="Herman A."/>
            <person name="Abrahante J.E."/>
            <person name="Garbe J."/>
        </authorList>
    </citation>
    <scope>NUCLEOTIDE SEQUENCE</scope>
    <source>
        <strain evidence="1">Duluth1</strain>
        <tissue evidence="1">Whole animal</tissue>
    </source>
</reference>
<dbReference type="AlphaFoldDB" id="A0A9D4GCK5"/>
<organism evidence="1 2">
    <name type="scientific">Dreissena polymorpha</name>
    <name type="common">Zebra mussel</name>
    <name type="synonym">Mytilus polymorpha</name>
    <dbReference type="NCBI Taxonomy" id="45954"/>
    <lineage>
        <taxon>Eukaryota</taxon>
        <taxon>Metazoa</taxon>
        <taxon>Spiralia</taxon>
        <taxon>Lophotrochozoa</taxon>
        <taxon>Mollusca</taxon>
        <taxon>Bivalvia</taxon>
        <taxon>Autobranchia</taxon>
        <taxon>Heteroconchia</taxon>
        <taxon>Euheterodonta</taxon>
        <taxon>Imparidentia</taxon>
        <taxon>Neoheterodontei</taxon>
        <taxon>Myida</taxon>
        <taxon>Dreissenoidea</taxon>
        <taxon>Dreissenidae</taxon>
        <taxon>Dreissena</taxon>
    </lineage>
</organism>
<dbReference type="EMBL" id="JAIWYP010000006">
    <property type="protein sequence ID" value="KAH3813104.1"/>
    <property type="molecule type" value="Genomic_DNA"/>
</dbReference>
<gene>
    <name evidence="1" type="ORF">DPMN_141554</name>
</gene>
<evidence type="ECO:0000313" key="1">
    <source>
        <dbReference type="EMBL" id="KAH3813104.1"/>
    </source>
</evidence>
<name>A0A9D4GCK5_DREPO</name>
<reference evidence="1" key="1">
    <citation type="journal article" date="2019" name="bioRxiv">
        <title>The Genome of the Zebra Mussel, Dreissena polymorpha: A Resource for Invasive Species Research.</title>
        <authorList>
            <person name="McCartney M.A."/>
            <person name="Auch B."/>
            <person name="Kono T."/>
            <person name="Mallez S."/>
            <person name="Zhang Y."/>
            <person name="Obille A."/>
            <person name="Becker A."/>
            <person name="Abrahante J.E."/>
            <person name="Garbe J."/>
            <person name="Badalamenti J.P."/>
            <person name="Herman A."/>
            <person name="Mangelson H."/>
            <person name="Liachko I."/>
            <person name="Sullivan S."/>
            <person name="Sone E.D."/>
            <person name="Koren S."/>
            <person name="Silverstein K.A.T."/>
            <person name="Beckman K.B."/>
            <person name="Gohl D.M."/>
        </authorList>
    </citation>
    <scope>NUCLEOTIDE SEQUENCE</scope>
    <source>
        <strain evidence="1">Duluth1</strain>
        <tissue evidence="1">Whole animal</tissue>
    </source>
</reference>
<protein>
    <submittedName>
        <fullName evidence="1">Uncharacterized protein</fullName>
    </submittedName>
</protein>
<sequence length="51" mass="5756">MNGKSYRILSMVLDRPIDHGDHGIRALSVAAILPNRLIFVNDEVQLPWLTV</sequence>
<evidence type="ECO:0000313" key="2">
    <source>
        <dbReference type="Proteomes" id="UP000828390"/>
    </source>
</evidence>